<dbReference type="PANTHER" id="PTHR22754:SF32">
    <property type="entry name" value="DISCO-INTERACTING PROTEIN 2"/>
    <property type="match status" value="1"/>
</dbReference>
<accession>A0A512N7A4</accession>
<dbReference type="GO" id="GO:0071766">
    <property type="term" value="P:Actinobacterium-type cell wall biogenesis"/>
    <property type="evidence" value="ECO:0007669"/>
    <property type="project" value="UniProtKB-ARBA"/>
</dbReference>
<evidence type="ECO:0000256" key="4">
    <source>
        <dbReference type="ARBA" id="ARBA00023098"/>
    </source>
</evidence>
<protein>
    <submittedName>
        <fullName evidence="8">Acyl-CoA synthetase</fullName>
    </submittedName>
</protein>
<feature type="domain" description="AMP-binding enzyme C-terminal" evidence="7">
    <location>
        <begin position="432"/>
        <end position="541"/>
    </location>
</feature>
<dbReference type="GO" id="GO:0006633">
    <property type="term" value="P:fatty acid biosynthetic process"/>
    <property type="evidence" value="ECO:0007669"/>
    <property type="project" value="TreeGrafter"/>
</dbReference>
<evidence type="ECO:0000256" key="1">
    <source>
        <dbReference type="ARBA" id="ARBA00006432"/>
    </source>
</evidence>
<dbReference type="InterPro" id="IPR042099">
    <property type="entry name" value="ANL_N_sf"/>
</dbReference>
<comment type="caution">
    <text evidence="8">The sequence shown here is derived from an EMBL/GenBank/DDBJ whole genome shotgun (WGS) entry which is preliminary data.</text>
</comment>
<name>A0A512N7A4_9HYPH</name>
<dbReference type="Pfam" id="PF23024">
    <property type="entry name" value="AMP-dom_DIP2-like"/>
    <property type="match status" value="1"/>
</dbReference>
<proteinExistence type="inferred from homology"/>
<dbReference type="SUPFAM" id="SSF56801">
    <property type="entry name" value="Acetyl-CoA synthetase-like"/>
    <property type="match status" value="1"/>
</dbReference>
<reference evidence="8 9" key="1">
    <citation type="submission" date="2019-07" db="EMBL/GenBank/DDBJ databases">
        <title>Whole genome shotgun sequence of Reyranella soli NBRC 108950.</title>
        <authorList>
            <person name="Hosoyama A."/>
            <person name="Uohara A."/>
            <person name="Ohji S."/>
            <person name="Ichikawa N."/>
        </authorList>
    </citation>
    <scope>NUCLEOTIDE SEQUENCE [LARGE SCALE GENOMIC DNA]</scope>
    <source>
        <strain evidence="8 9">NBRC 108950</strain>
    </source>
</reference>
<dbReference type="InterPro" id="IPR045851">
    <property type="entry name" value="AMP-bd_C_sf"/>
</dbReference>
<evidence type="ECO:0000256" key="3">
    <source>
        <dbReference type="ARBA" id="ARBA00022832"/>
    </source>
</evidence>
<keyword evidence="5" id="KW-0472">Membrane</keyword>
<feature type="transmembrane region" description="Helical" evidence="5">
    <location>
        <begin position="67"/>
        <end position="88"/>
    </location>
</feature>
<keyword evidence="2" id="KW-0436">Ligase</keyword>
<dbReference type="Proteomes" id="UP000321058">
    <property type="component" value="Unassembled WGS sequence"/>
</dbReference>
<keyword evidence="5" id="KW-1133">Transmembrane helix</keyword>
<dbReference type="Gene3D" id="3.30.300.30">
    <property type="match status" value="1"/>
</dbReference>
<keyword evidence="4" id="KW-0443">Lipid metabolism</keyword>
<dbReference type="FunFam" id="3.40.50.12780:FF:000013">
    <property type="entry name" value="Long-chain-fatty-acid--AMP ligase FadD32"/>
    <property type="match status" value="1"/>
</dbReference>
<dbReference type="InterPro" id="IPR040097">
    <property type="entry name" value="FAAL/FAAC"/>
</dbReference>
<dbReference type="GO" id="GO:0005886">
    <property type="term" value="C:plasma membrane"/>
    <property type="evidence" value="ECO:0007669"/>
    <property type="project" value="TreeGrafter"/>
</dbReference>
<dbReference type="PANTHER" id="PTHR22754">
    <property type="entry name" value="DISCO-INTERACTING PROTEIN 2 DIP2 -RELATED"/>
    <property type="match status" value="1"/>
</dbReference>
<evidence type="ECO:0000259" key="6">
    <source>
        <dbReference type="Pfam" id="PF00501"/>
    </source>
</evidence>
<keyword evidence="3" id="KW-0276">Fatty acid metabolism</keyword>
<dbReference type="GO" id="GO:0016874">
    <property type="term" value="F:ligase activity"/>
    <property type="evidence" value="ECO:0007669"/>
    <property type="project" value="UniProtKB-KW"/>
</dbReference>
<evidence type="ECO:0000256" key="5">
    <source>
        <dbReference type="SAM" id="Phobius"/>
    </source>
</evidence>
<evidence type="ECO:0000313" key="8">
    <source>
        <dbReference type="EMBL" id="GEP54864.1"/>
    </source>
</evidence>
<dbReference type="AlphaFoldDB" id="A0A512N7A4"/>
<dbReference type="InterPro" id="IPR025110">
    <property type="entry name" value="AMP-bd_C"/>
</dbReference>
<dbReference type="CDD" id="cd05931">
    <property type="entry name" value="FAAL"/>
    <property type="match status" value="1"/>
</dbReference>
<sequence length="545" mass="58511">MNIGRRLLHLAERTPDAPAFEFATRETKIDNRLTFGSLAARSTALAAQLQVLDGRGKRAALIFSPGLDFMVALLGCMLAGVIAVPMALPRRLASRDSADAIIQNCTPHFVLTTKALVTRLSAGLADRPQWQGRTWLVTDADAEYTAIAANFTPTPIDIAILQYTSGSTSAPKGVMVSHANLLSNLSMMRKSFGTSSASTFACWVPLFHDMGLVANALHALFVGGRCILMAPLSFMQRPLAWLKVISDHRVDVAGCPNFGYDHCVDYLRNRPVEGIDLSSWRVAFNGAEPIRSATLDRFATAFAPFGFDRRALFPCYGMAEATVIISGKTDRNGPVLECRVGNRSLVSCGSALDGEEVAVVHPDTCSRQAAGIEGEIWVRGPHIAAGYWENAEATATNFNACVEGEDGGWLRTGDLGFLDARGELFVTGRLKDLIVVRGQNYYPQDIELSVQEGHAAFGQQLGAAFVAPAGRNESAVVVVQEADHRLLRLASPGELEAAVREAVALDHGLAVHKAVIVAPGAVPRTTSGKVQRAKARALWLAGFFG</sequence>
<dbReference type="InterPro" id="IPR000873">
    <property type="entry name" value="AMP-dep_synth/lig_dom"/>
</dbReference>
<keyword evidence="9" id="KW-1185">Reference proteome</keyword>
<evidence type="ECO:0000259" key="7">
    <source>
        <dbReference type="Pfam" id="PF23024"/>
    </source>
</evidence>
<evidence type="ECO:0000256" key="2">
    <source>
        <dbReference type="ARBA" id="ARBA00022598"/>
    </source>
</evidence>
<dbReference type="InterPro" id="IPR020845">
    <property type="entry name" value="AMP-binding_CS"/>
</dbReference>
<dbReference type="PROSITE" id="PS00455">
    <property type="entry name" value="AMP_BINDING"/>
    <property type="match status" value="1"/>
</dbReference>
<gene>
    <name evidence="8" type="ORF">RSO01_20300</name>
</gene>
<feature type="domain" description="AMP-dependent synthetase/ligase" evidence="6">
    <location>
        <begin position="11"/>
        <end position="388"/>
    </location>
</feature>
<keyword evidence="5" id="KW-0812">Transmembrane</keyword>
<dbReference type="EMBL" id="BKAJ01000032">
    <property type="protein sequence ID" value="GEP54864.1"/>
    <property type="molecule type" value="Genomic_DNA"/>
</dbReference>
<evidence type="ECO:0000313" key="9">
    <source>
        <dbReference type="Proteomes" id="UP000321058"/>
    </source>
</evidence>
<dbReference type="GO" id="GO:0070566">
    <property type="term" value="F:adenylyltransferase activity"/>
    <property type="evidence" value="ECO:0007669"/>
    <property type="project" value="TreeGrafter"/>
</dbReference>
<comment type="similarity">
    <text evidence="1">Belongs to the ATP-dependent AMP-binding enzyme family.</text>
</comment>
<dbReference type="Pfam" id="PF00501">
    <property type="entry name" value="AMP-binding"/>
    <property type="match status" value="1"/>
</dbReference>
<dbReference type="Gene3D" id="3.40.50.12780">
    <property type="entry name" value="N-terminal domain of ligase-like"/>
    <property type="match status" value="1"/>
</dbReference>
<organism evidence="8 9">
    <name type="scientific">Reyranella soli</name>
    <dbReference type="NCBI Taxonomy" id="1230389"/>
    <lineage>
        <taxon>Bacteria</taxon>
        <taxon>Pseudomonadati</taxon>
        <taxon>Pseudomonadota</taxon>
        <taxon>Alphaproteobacteria</taxon>
        <taxon>Hyphomicrobiales</taxon>
        <taxon>Reyranellaceae</taxon>
        <taxon>Reyranella</taxon>
    </lineage>
</organism>